<dbReference type="GO" id="GO:0005615">
    <property type="term" value="C:extracellular space"/>
    <property type="evidence" value="ECO:0007669"/>
    <property type="project" value="TreeGrafter"/>
</dbReference>
<evidence type="ECO:0000313" key="5">
    <source>
        <dbReference type="WBParaSite" id="TREG1_75920.1"/>
    </source>
</evidence>
<proteinExistence type="predicted"/>
<keyword evidence="2" id="KW-1133">Transmembrane helix</keyword>
<dbReference type="SMART" id="SM00131">
    <property type="entry name" value="KU"/>
    <property type="match status" value="1"/>
</dbReference>
<dbReference type="PROSITE" id="PS50279">
    <property type="entry name" value="BPTI_KUNITZ_2"/>
    <property type="match status" value="1"/>
</dbReference>
<evidence type="ECO:0000256" key="1">
    <source>
        <dbReference type="ARBA" id="ARBA00023157"/>
    </source>
</evidence>
<dbReference type="Gene3D" id="4.10.410.10">
    <property type="entry name" value="Pancreatic trypsin inhibitor Kunitz domain"/>
    <property type="match status" value="1"/>
</dbReference>
<name>A0AA85K9M9_TRIRE</name>
<organism evidence="4 5">
    <name type="scientific">Trichobilharzia regenti</name>
    <name type="common">Nasal bird schistosome</name>
    <dbReference type="NCBI Taxonomy" id="157069"/>
    <lineage>
        <taxon>Eukaryota</taxon>
        <taxon>Metazoa</taxon>
        <taxon>Spiralia</taxon>
        <taxon>Lophotrochozoa</taxon>
        <taxon>Platyhelminthes</taxon>
        <taxon>Trematoda</taxon>
        <taxon>Digenea</taxon>
        <taxon>Strigeidida</taxon>
        <taxon>Schistosomatoidea</taxon>
        <taxon>Schistosomatidae</taxon>
        <taxon>Trichobilharzia</taxon>
    </lineage>
</organism>
<reference evidence="5" key="2">
    <citation type="submission" date="2023-11" db="UniProtKB">
        <authorList>
            <consortium name="WormBaseParasite"/>
        </authorList>
    </citation>
    <scope>IDENTIFICATION</scope>
</reference>
<feature type="domain" description="BPTI/Kunitz inhibitor" evidence="3">
    <location>
        <begin position="112"/>
        <end position="163"/>
    </location>
</feature>
<dbReference type="SUPFAM" id="SSF57362">
    <property type="entry name" value="BPTI-like"/>
    <property type="match status" value="1"/>
</dbReference>
<dbReference type="InterPro" id="IPR002223">
    <property type="entry name" value="Kunitz_BPTI"/>
</dbReference>
<keyword evidence="2" id="KW-0472">Membrane</keyword>
<dbReference type="Pfam" id="PF00014">
    <property type="entry name" value="Kunitz_BPTI"/>
    <property type="match status" value="1"/>
</dbReference>
<dbReference type="PANTHER" id="PTHR10083">
    <property type="entry name" value="KUNITZ-TYPE PROTEASE INHIBITOR-RELATED"/>
    <property type="match status" value="1"/>
</dbReference>
<dbReference type="FunFam" id="4.10.410.10:FF:000020">
    <property type="entry name" value="Collagen, type VI, alpha 3"/>
    <property type="match status" value="1"/>
</dbReference>
<keyword evidence="2" id="KW-0812">Transmembrane</keyword>
<keyword evidence="4" id="KW-1185">Reference proteome</keyword>
<protein>
    <recommendedName>
        <fullName evidence="3">BPTI/Kunitz inhibitor domain-containing protein</fullName>
    </recommendedName>
</protein>
<keyword evidence="1" id="KW-1015">Disulfide bond</keyword>
<dbReference type="InterPro" id="IPR050098">
    <property type="entry name" value="TFPI/VKTCI-like"/>
</dbReference>
<evidence type="ECO:0000313" key="4">
    <source>
        <dbReference type="Proteomes" id="UP000050795"/>
    </source>
</evidence>
<dbReference type="Proteomes" id="UP000050795">
    <property type="component" value="Unassembled WGS sequence"/>
</dbReference>
<evidence type="ECO:0000259" key="3">
    <source>
        <dbReference type="PROSITE" id="PS50279"/>
    </source>
</evidence>
<sequence length="169" mass="19524">MFQSLSSVKVVSASQGQKVGSKRCWTSSTHRPIINEEALLESQWTEIQKPHSRTSSRQKHEHVIRYRRWLAFLIAFGILLTLILLLGASYFMHVYSNENPQKDFPDSANPICLLPIQTGSDCQVHTQHWGWDSRTHSCKQFIYGECNSNKNNFLTKEKCEEVCKIRINV</sequence>
<feature type="transmembrane region" description="Helical" evidence="2">
    <location>
        <begin position="69"/>
        <end position="92"/>
    </location>
</feature>
<accession>A0AA85K9M9</accession>
<evidence type="ECO:0000256" key="2">
    <source>
        <dbReference type="SAM" id="Phobius"/>
    </source>
</evidence>
<dbReference type="WBParaSite" id="TREG1_75920.1">
    <property type="protein sequence ID" value="TREG1_75920.1"/>
    <property type="gene ID" value="TREG1_75920"/>
</dbReference>
<reference evidence="4" key="1">
    <citation type="submission" date="2022-06" db="EMBL/GenBank/DDBJ databases">
        <authorList>
            <person name="Berger JAMES D."/>
            <person name="Berger JAMES D."/>
        </authorList>
    </citation>
    <scope>NUCLEOTIDE SEQUENCE [LARGE SCALE GENOMIC DNA]</scope>
</reference>
<dbReference type="GO" id="GO:0004867">
    <property type="term" value="F:serine-type endopeptidase inhibitor activity"/>
    <property type="evidence" value="ECO:0007669"/>
    <property type="project" value="InterPro"/>
</dbReference>
<dbReference type="PANTHER" id="PTHR10083:SF374">
    <property type="entry name" value="BPTI_KUNITZ INHIBITOR DOMAIN-CONTAINING PROTEIN"/>
    <property type="match status" value="1"/>
</dbReference>
<dbReference type="AlphaFoldDB" id="A0AA85K9M9"/>
<dbReference type="CDD" id="cd00109">
    <property type="entry name" value="Kunitz-type"/>
    <property type="match status" value="1"/>
</dbReference>
<dbReference type="InterPro" id="IPR036880">
    <property type="entry name" value="Kunitz_BPTI_sf"/>
</dbReference>